<evidence type="ECO:0000313" key="1">
    <source>
        <dbReference type="EMBL" id="SFB03008.1"/>
    </source>
</evidence>
<accession>A0A1I0XS50</accession>
<dbReference type="EMBL" id="FOJY01000007">
    <property type="protein sequence ID" value="SFB03008.1"/>
    <property type="molecule type" value="Genomic_DNA"/>
</dbReference>
<evidence type="ECO:0000313" key="2">
    <source>
        <dbReference type="Proteomes" id="UP000198838"/>
    </source>
</evidence>
<organism evidence="1 2">
    <name type="scientific">Acetitomaculum ruminis DSM 5522</name>
    <dbReference type="NCBI Taxonomy" id="1120918"/>
    <lineage>
        <taxon>Bacteria</taxon>
        <taxon>Bacillati</taxon>
        <taxon>Bacillota</taxon>
        <taxon>Clostridia</taxon>
        <taxon>Lachnospirales</taxon>
        <taxon>Lachnospiraceae</taxon>
        <taxon>Acetitomaculum</taxon>
    </lineage>
</organism>
<dbReference type="InterPro" id="IPR023833">
    <property type="entry name" value="Signal_pept_SipW-depend-type"/>
</dbReference>
<dbReference type="STRING" id="1120918.SAMN05216249_10770"/>
<gene>
    <name evidence="1" type="ORF">SAMN05216249_10770</name>
</gene>
<dbReference type="AlphaFoldDB" id="A0A1I0XS50"/>
<name>A0A1I0XS50_9FIRM</name>
<dbReference type="OrthoDB" id="2085414at2"/>
<dbReference type="Proteomes" id="UP000198838">
    <property type="component" value="Unassembled WGS sequence"/>
</dbReference>
<proteinExistence type="predicted"/>
<keyword evidence="2" id="KW-1185">Reference proteome</keyword>
<reference evidence="1 2" key="1">
    <citation type="submission" date="2016-10" db="EMBL/GenBank/DDBJ databases">
        <authorList>
            <person name="de Groot N.N."/>
        </authorList>
    </citation>
    <scope>NUCLEOTIDE SEQUENCE [LARGE SCALE GENOMIC DNA]</scope>
    <source>
        <strain evidence="1 2">DSM 5522</strain>
    </source>
</reference>
<protein>
    <submittedName>
        <fullName evidence="1">SipW-cognate class signal peptide</fullName>
    </submittedName>
</protein>
<dbReference type="NCBIfam" id="TIGR04088">
    <property type="entry name" value="cognate_SipW"/>
    <property type="match status" value="1"/>
</dbReference>
<sequence>MKKRKLIKLFGAMVVLAVVGVGSTLAYLSDRTDTLTNVFTVGDVELQLRESNVYHVEESGYIDADFEYTWDVDSSTQNPNVNNGVDYSDCAPGDIILKDPTVFANATVKSLIYVYLKNIEVVDADTGKVQTKAIKSTDKSLQFTLHRDWEIYEANAKDGIIIKYKTQDGDKFNWYDSSEDTGDYMPVFEEYRWFLGSYEYYTTEIPSDSERGATYQDLDVQALGVQAKYVSGDATVERQIIKENTDWLN</sequence>
<dbReference type="RefSeq" id="WP_092871753.1">
    <property type="nucleotide sequence ID" value="NZ_FOJY01000007.1"/>
</dbReference>